<evidence type="ECO:0000256" key="5">
    <source>
        <dbReference type="ARBA" id="ARBA00022475"/>
    </source>
</evidence>
<feature type="transmembrane region" description="Helical" evidence="10">
    <location>
        <begin position="133"/>
        <end position="154"/>
    </location>
</feature>
<dbReference type="GO" id="GO:0046677">
    <property type="term" value="P:response to antibiotic"/>
    <property type="evidence" value="ECO:0007669"/>
    <property type="project" value="UniProtKB-KW"/>
</dbReference>
<comment type="similarity">
    <text evidence="2">Belongs to the multi antimicrobial extrusion (MATE) (TC 2.A.66.1) family. MepA subfamily.</text>
</comment>
<evidence type="ECO:0000256" key="2">
    <source>
        <dbReference type="ARBA" id="ARBA00008417"/>
    </source>
</evidence>
<keyword evidence="4" id="KW-0813">Transport</keyword>
<dbReference type="GO" id="GO:0005886">
    <property type="term" value="C:plasma membrane"/>
    <property type="evidence" value="ECO:0007669"/>
    <property type="project" value="UniProtKB-SubCell"/>
</dbReference>
<organism evidence="11 12">
    <name type="scientific">Ligilactobacillus agilis DSM 20509</name>
    <dbReference type="NCBI Taxonomy" id="1423718"/>
    <lineage>
        <taxon>Bacteria</taxon>
        <taxon>Bacillati</taxon>
        <taxon>Bacillota</taxon>
        <taxon>Bacilli</taxon>
        <taxon>Lactobacillales</taxon>
        <taxon>Lactobacillaceae</taxon>
        <taxon>Ligilactobacillus</taxon>
    </lineage>
</organism>
<keyword evidence="9" id="KW-0046">Antibiotic resistance</keyword>
<proteinExistence type="inferred from homology"/>
<evidence type="ECO:0000256" key="3">
    <source>
        <dbReference type="ARBA" id="ARBA00022106"/>
    </source>
</evidence>
<dbReference type="InterPro" id="IPR048279">
    <property type="entry name" value="MdtK-like"/>
</dbReference>
<feature type="transmembrane region" description="Helical" evidence="10">
    <location>
        <begin position="278"/>
        <end position="301"/>
    </location>
</feature>
<feature type="transmembrane region" description="Helical" evidence="10">
    <location>
        <begin position="91"/>
        <end position="113"/>
    </location>
</feature>
<dbReference type="Pfam" id="PF01554">
    <property type="entry name" value="MatE"/>
    <property type="match status" value="2"/>
</dbReference>
<dbReference type="InterPro" id="IPR051327">
    <property type="entry name" value="MATE_MepA_subfamily"/>
</dbReference>
<comment type="subcellular location">
    <subcellularLocation>
        <location evidence="1">Cell membrane</location>
        <topology evidence="1">Multi-pass membrane protein</topology>
    </subcellularLocation>
</comment>
<evidence type="ECO:0000256" key="9">
    <source>
        <dbReference type="ARBA" id="ARBA00023251"/>
    </source>
</evidence>
<name>A0A0R2ACN8_9LACO</name>
<dbReference type="InterPro" id="IPR045070">
    <property type="entry name" value="MATE_MepA-like"/>
</dbReference>
<dbReference type="OrthoDB" id="9811110at2"/>
<dbReference type="EMBL" id="AYYP01000019">
    <property type="protein sequence ID" value="KRM65185.1"/>
    <property type="molecule type" value="Genomic_DNA"/>
</dbReference>
<dbReference type="RefSeq" id="WP_056976436.1">
    <property type="nucleotide sequence ID" value="NZ_AYYP01000019.1"/>
</dbReference>
<comment type="caution">
    <text evidence="11">The sequence shown here is derived from an EMBL/GenBank/DDBJ whole genome shotgun (WGS) entry which is preliminary data.</text>
</comment>
<gene>
    <name evidence="11" type="ORF">FC14_GL001539</name>
</gene>
<dbReference type="NCBIfam" id="TIGR00797">
    <property type="entry name" value="matE"/>
    <property type="match status" value="1"/>
</dbReference>
<keyword evidence="5" id="KW-1003">Cell membrane</keyword>
<evidence type="ECO:0000256" key="1">
    <source>
        <dbReference type="ARBA" id="ARBA00004651"/>
    </source>
</evidence>
<keyword evidence="8 10" id="KW-0472">Membrane</keyword>
<dbReference type="PANTHER" id="PTHR43823:SF3">
    <property type="entry name" value="MULTIDRUG EXPORT PROTEIN MEPA"/>
    <property type="match status" value="1"/>
</dbReference>
<evidence type="ECO:0000256" key="6">
    <source>
        <dbReference type="ARBA" id="ARBA00022692"/>
    </source>
</evidence>
<keyword evidence="6 10" id="KW-0812">Transmembrane</keyword>
<keyword evidence="12" id="KW-1185">Reference proteome</keyword>
<evidence type="ECO:0000313" key="11">
    <source>
        <dbReference type="EMBL" id="KRM65185.1"/>
    </source>
</evidence>
<evidence type="ECO:0000256" key="8">
    <source>
        <dbReference type="ARBA" id="ARBA00023136"/>
    </source>
</evidence>
<evidence type="ECO:0000313" key="12">
    <source>
        <dbReference type="Proteomes" id="UP000051008"/>
    </source>
</evidence>
<dbReference type="CDD" id="cd13143">
    <property type="entry name" value="MATE_MepA_like"/>
    <property type="match status" value="1"/>
</dbReference>
<dbReference type="PANTHER" id="PTHR43823">
    <property type="entry name" value="SPORULATION PROTEIN YKVU"/>
    <property type="match status" value="1"/>
</dbReference>
<dbReference type="PATRIC" id="fig|1423718.3.peg.1604"/>
<dbReference type="GO" id="GO:0042910">
    <property type="term" value="F:xenobiotic transmembrane transporter activity"/>
    <property type="evidence" value="ECO:0007669"/>
    <property type="project" value="InterPro"/>
</dbReference>
<evidence type="ECO:0000256" key="7">
    <source>
        <dbReference type="ARBA" id="ARBA00022989"/>
    </source>
</evidence>
<feature type="transmembrane region" description="Helical" evidence="10">
    <location>
        <begin position="313"/>
        <end position="334"/>
    </location>
</feature>
<protein>
    <recommendedName>
        <fullName evidence="3">Multidrug export protein MepA</fullName>
    </recommendedName>
</protein>
<reference evidence="11 12" key="1">
    <citation type="journal article" date="2015" name="Genome Announc.">
        <title>Expanding the biotechnology potential of lactobacilli through comparative genomics of 213 strains and associated genera.</title>
        <authorList>
            <person name="Sun Z."/>
            <person name="Harris H.M."/>
            <person name="McCann A."/>
            <person name="Guo C."/>
            <person name="Argimon S."/>
            <person name="Zhang W."/>
            <person name="Yang X."/>
            <person name="Jeffery I.B."/>
            <person name="Cooney J.C."/>
            <person name="Kagawa T.F."/>
            <person name="Liu W."/>
            <person name="Song Y."/>
            <person name="Salvetti E."/>
            <person name="Wrobel A."/>
            <person name="Rasinkangas P."/>
            <person name="Parkhill J."/>
            <person name="Rea M.C."/>
            <person name="O'Sullivan O."/>
            <person name="Ritari J."/>
            <person name="Douillard F.P."/>
            <person name="Paul Ross R."/>
            <person name="Yang R."/>
            <person name="Briner A.E."/>
            <person name="Felis G.E."/>
            <person name="de Vos W.M."/>
            <person name="Barrangou R."/>
            <person name="Klaenhammer T.R."/>
            <person name="Caufield P.W."/>
            <person name="Cui Y."/>
            <person name="Zhang H."/>
            <person name="O'Toole P.W."/>
        </authorList>
    </citation>
    <scope>NUCLEOTIDE SEQUENCE [LARGE SCALE GENOMIC DNA]</scope>
    <source>
        <strain evidence="11 12">DSM 20509</strain>
    </source>
</reference>
<feature type="transmembrane region" description="Helical" evidence="10">
    <location>
        <begin position="166"/>
        <end position="186"/>
    </location>
</feature>
<dbReference type="InterPro" id="IPR002528">
    <property type="entry name" value="MATE_fam"/>
</dbReference>
<accession>A0A0R2ACN8</accession>
<sequence>MEKLFEKEAVSKVYFKLALPVVLSMIVSMVYSLADTYFVAKTGNANLVAGVTIGAPLFSFMLAVGDIFGLGGSAIVSQLFGQKNYNLSKRLASASFYATIVISVGLTLILLALEKPVLLLLGAKPATYQYAADFYRVLVAGSTFITVSLVPGNLIRTEGLAVQSMVATMAGTILAIILDPLFLFVFNWGAAGVALANVLGYALNTSLLIYCVKTKSRYLSFNLKLAKLSWADWKRVIEIGIPASITNFMQTFGMALLNNYLAPFGAASVAAMGITQKIYGIVILVLVGFAFGAQPLVGYCYGAKNVQRFKEVLRFDIMVEVVYALVFSVILMILAPGLVSCFMNQAEIVKEGAYMLRACLATTPFIGLIMVLTTVFQSASKAMSALLMSVSRQGVFYLLVMLAFSSLFGYHGIIWAQAVADILTAIMGIYLYRRSFKDFN</sequence>
<dbReference type="Proteomes" id="UP000051008">
    <property type="component" value="Unassembled WGS sequence"/>
</dbReference>
<evidence type="ECO:0000256" key="10">
    <source>
        <dbReference type="SAM" id="Phobius"/>
    </source>
</evidence>
<feature type="transmembrane region" description="Helical" evidence="10">
    <location>
        <begin position="354"/>
        <end position="373"/>
    </location>
</feature>
<dbReference type="AlphaFoldDB" id="A0A0R2ACN8"/>
<feature type="transmembrane region" description="Helical" evidence="10">
    <location>
        <begin position="46"/>
        <end position="70"/>
    </location>
</feature>
<dbReference type="PIRSF" id="PIRSF006603">
    <property type="entry name" value="DinF"/>
    <property type="match status" value="1"/>
</dbReference>
<feature type="transmembrane region" description="Helical" evidence="10">
    <location>
        <begin position="385"/>
        <end position="408"/>
    </location>
</feature>
<feature type="transmembrane region" description="Helical" evidence="10">
    <location>
        <begin position="13"/>
        <end position="34"/>
    </location>
</feature>
<keyword evidence="7 10" id="KW-1133">Transmembrane helix</keyword>
<dbReference type="GO" id="GO:0015297">
    <property type="term" value="F:antiporter activity"/>
    <property type="evidence" value="ECO:0007669"/>
    <property type="project" value="InterPro"/>
</dbReference>
<evidence type="ECO:0000256" key="4">
    <source>
        <dbReference type="ARBA" id="ARBA00022448"/>
    </source>
</evidence>
<feature type="transmembrane region" description="Helical" evidence="10">
    <location>
        <begin position="252"/>
        <end position="272"/>
    </location>
</feature>
<feature type="transmembrane region" description="Helical" evidence="10">
    <location>
        <begin position="192"/>
        <end position="212"/>
    </location>
</feature>